<evidence type="ECO:0000259" key="2">
    <source>
        <dbReference type="Pfam" id="PF03016"/>
    </source>
</evidence>
<feature type="domain" description="Exostosin GT47" evidence="2">
    <location>
        <begin position="32"/>
        <end position="147"/>
    </location>
</feature>
<dbReference type="EMBL" id="JWZX01002597">
    <property type="protein sequence ID" value="KOO28246.1"/>
    <property type="molecule type" value="Genomic_DNA"/>
</dbReference>
<organism evidence="3 4">
    <name type="scientific">Chrysochromulina tobinii</name>
    <dbReference type="NCBI Taxonomy" id="1460289"/>
    <lineage>
        <taxon>Eukaryota</taxon>
        <taxon>Haptista</taxon>
        <taxon>Haptophyta</taxon>
        <taxon>Prymnesiophyceae</taxon>
        <taxon>Prymnesiales</taxon>
        <taxon>Chrysochromulinaceae</taxon>
        <taxon>Chrysochromulina</taxon>
    </lineage>
</organism>
<dbReference type="OrthoDB" id="10650843at2759"/>
<evidence type="ECO:0000313" key="3">
    <source>
        <dbReference type="EMBL" id="KOO28246.1"/>
    </source>
</evidence>
<proteinExistence type="inferred from homology"/>
<dbReference type="PANTHER" id="PTHR11062:SF281">
    <property type="entry name" value="EXOSTOSIN-LIKE 2"/>
    <property type="match status" value="1"/>
</dbReference>
<keyword evidence="4" id="KW-1185">Reference proteome</keyword>
<dbReference type="GO" id="GO:0016757">
    <property type="term" value="F:glycosyltransferase activity"/>
    <property type="evidence" value="ECO:0007669"/>
    <property type="project" value="InterPro"/>
</dbReference>
<dbReference type="InterPro" id="IPR040911">
    <property type="entry name" value="Exostosin_GT47"/>
</dbReference>
<comment type="caution">
    <text evidence="3">The sequence shown here is derived from an EMBL/GenBank/DDBJ whole genome shotgun (WGS) entry which is preliminary data.</text>
</comment>
<protein>
    <recommendedName>
        <fullName evidence="2">Exostosin GT47 domain-containing protein</fullName>
    </recommendedName>
</protein>
<gene>
    <name evidence="3" type="ORF">Ctob_004344</name>
</gene>
<dbReference type="AlphaFoldDB" id="A0A0M0JNS5"/>
<evidence type="ECO:0000313" key="4">
    <source>
        <dbReference type="Proteomes" id="UP000037460"/>
    </source>
</evidence>
<accession>A0A0M0JNS5</accession>
<dbReference type="PANTHER" id="PTHR11062">
    <property type="entry name" value="EXOSTOSIN HEPARAN SULFATE GLYCOSYLTRANSFERASE -RELATED"/>
    <property type="match status" value="1"/>
</dbReference>
<reference evidence="4" key="1">
    <citation type="journal article" date="2015" name="PLoS Genet.">
        <title>Genome Sequence and Transcriptome Analyses of Chrysochromulina tobin: Metabolic Tools for Enhanced Algal Fitness in the Prominent Order Prymnesiales (Haptophyceae).</title>
        <authorList>
            <person name="Hovde B.T."/>
            <person name="Deodato C.R."/>
            <person name="Hunsperger H.M."/>
            <person name="Ryken S.A."/>
            <person name="Yost W."/>
            <person name="Jha R.K."/>
            <person name="Patterson J."/>
            <person name="Monnat R.J. Jr."/>
            <person name="Barlow S.B."/>
            <person name="Starkenburg S.R."/>
            <person name="Cattolico R.A."/>
        </authorList>
    </citation>
    <scope>NUCLEOTIDE SEQUENCE</scope>
    <source>
        <strain evidence="4">CCMP291</strain>
    </source>
</reference>
<name>A0A0M0JNS5_9EUKA</name>
<dbReference type="Proteomes" id="UP000037460">
    <property type="component" value="Unassembled WGS sequence"/>
</dbReference>
<dbReference type="Pfam" id="PF03016">
    <property type="entry name" value="Exostosin_GT47"/>
    <property type="match status" value="1"/>
</dbReference>
<dbReference type="InterPro" id="IPR004263">
    <property type="entry name" value="Exostosin"/>
</dbReference>
<sequence>MGRGILIPYGVGHGALDERCPGTSHAHGPPAFSAPRKSLLMFAGSIATNPARKPWVEAMTIVGEPECALVLFNPSSRKQHFNPSDLEATLRASSFSVQLKGHVGPRKAIFDSIRCGALPVIASDRTPLPFSDGIDYGEFALRVPERANVTRVLARLARISEQELRARRAAMAAAAHALDCGLHGGMADAILARFASVAERRIRAVPSGTSTPLPLLDF</sequence>
<comment type="similarity">
    <text evidence="1">Belongs to the glycosyltransferase 47 family.</text>
</comment>
<evidence type="ECO:0000256" key="1">
    <source>
        <dbReference type="ARBA" id="ARBA00010271"/>
    </source>
</evidence>